<evidence type="ECO:0000313" key="1">
    <source>
        <dbReference type="EMBL" id="KAJ8881553.1"/>
    </source>
</evidence>
<gene>
    <name evidence="1" type="ORF">PR048_018035</name>
</gene>
<sequence length="245" mass="28865">MFSRTVLDMIITTVSRPVVKNWRWPIRLSRFPAKYLVYSIMDLDTGLDFELVQKGMVKSELERAVCENIMGKLFLSDRHKGIKIFIKTRFANVEHEFDVWHVFKSLMKKIKALDKNHLEIQVWKANINNHLWWSAQTSNGDSSVLVDKSISILHHTKNEHKWLENGEYKSCEHELSEEEKKTNWWLNGHSSAYQAPKEIILDKSFLKDVEHTKHNAHTGSLESYHNLRLKYAPKRVHFSYSGLEF</sequence>
<feature type="non-terminal residue" evidence="1">
    <location>
        <position position="245"/>
    </location>
</feature>
<dbReference type="EMBL" id="JARBHB010000006">
    <property type="protein sequence ID" value="KAJ8881553.1"/>
    <property type="molecule type" value="Genomic_DNA"/>
</dbReference>
<dbReference type="PANTHER" id="PTHR31751">
    <property type="entry name" value="SI:CH211-108C17.2-RELATED-RELATED"/>
    <property type="match status" value="1"/>
</dbReference>
<dbReference type="Proteomes" id="UP001159363">
    <property type="component" value="Chromosome 5"/>
</dbReference>
<evidence type="ECO:0000313" key="2">
    <source>
        <dbReference type="Proteomes" id="UP001159363"/>
    </source>
</evidence>
<comment type="caution">
    <text evidence="1">The sequence shown here is derived from an EMBL/GenBank/DDBJ whole genome shotgun (WGS) entry which is preliminary data.</text>
</comment>
<keyword evidence="2" id="KW-1185">Reference proteome</keyword>
<dbReference type="PANTHER" id="PTHR31751:SF42">
    <property type="entry name" value="PROTEIN CBG10204"/>
    <property type="match status" value="1"/>
</dbReference>
<name>A0ABQ9HB93_9NEOP</name>
<protein>
    <submittedName>
        <fullName evidence="1">Uncharacterized protein</fullName>
    </submittedName>
</protein>
<reference evidence="1 2" key="1">
    <citation type="submission" date="2023-02" db="EMBL/GenBank/DDBJ databases">
        <title>LHISI_Scaffold_Assembly.</title>
        <authorList>
            <person name="Stuart O.P."/>
            <person name="Cleave R."/>
            <person name="Magrath M.J.L."/>
            <person name="Mikheyev A.S."/>
        </authorList>
    </citation>
    <scope>NUCLEOTIDE SEQUENCE [LARGE SCALE GENOMIC DNA]</scope>
    <source>
        <strain evidence="1">Daus_M_001</strain>
        <tissue evidence="1">Leg muscle</tissue>
    </source>
</reference>
<proteinExistence type="predicted"/>
<accession>A0ABQ9HB93</accession>
<organism evidence="1 2">
    <name type="scientific">Dryococelus australis</name>
    <dbReference type="NCBI Taxonomy" id="614101"/>
    <lineage>
        <taxon>Eukaryota</taxon>
        <taxon>Metazoa</taxon>
        <taxon>Ecdysozoa</taxon>
        <taxon>Arthropoda</taxon>
        <taxon>Hexapoda</taxon>
        <taxon>Insecta</taxon>
        <taxon>Pterygota</taxon>
        <taxon>Neoptera</taxon>
        <taxon>Polyneoptera</taxon>
        <taxon>Phasmatodea</taxon>
        <taxon>Verophasmatodea</taxon>
        <taxon>Anareolatae</taxon>
        <taxon>Phasmatidae</taxon>
        <taxon>Eurycanthinae</taxon>
        <taxon>Dryococelus</taxon>
    </lineage>
</organism>